<name>A0ABU6A1A7_9FLAO</name>
<gene>
    <name evidence="1" type="ORF">U6A24_20490</name>
</gene>
<evidence type="ECO:0008006" key="3">
    <source>
        <dbReference type="Google" id="ProtNLM"/>
    </source>
</evidence>
<accession>A0ABU6A1A7</accession>
<protein>
    <recommendedName>
        <fullName evidence="3">Lipoprotein</fullName>
    </recommendedName>
</protein>
<reference evidence="1 2" key="1">
    <citation type="journal article" date="2013" name="Int. J. Syst. Evol. Microbiol.">
        <title>Aquimarina gracilis sp. nov., isolated from the gut microflora of a mussel, Mytilus coruscus, and emended description of Aquimarina spongiae.</title>
        <authorList>
            <person name="Park S.C."/>
            <person name="Choe H.N."/>
            <person name="Baik K.S."/>
            <person name="Seong C.N."/>
        </authorList>
    </citation>
    <scope>NUCLEOTIDE SEQUENCE [LARGE SCALE GENOMIC DNA]</scope>
    <source>
        <strain evidence="1 2">PSC32</strain>
    </source>
</reference>
<evidence type="ECO:0000313" key="1">
    <source>
        <dbReference type="EMBL" id="MEB3347868.1"/>
    </source>
</evidence>
<sequence>MKFSVKILLILFGICFTSCHTESRPKPFSIEQSNLDIDSLINSLNTTGKKEKFLIKIDHNDQDARNPDRANEILKRNKYNKSSYEYKEYLYRMIYVDSINFVKVKKYLQTYGYPTFKSEDYRVGSAIRLVCMHQPTYQKQLELFPYLHKAYKDSLIEADSFSFLLNNMHRHKYGDSHPHAITNEENIKQLLEKLGLEDTF</sequence>
<proteinExistence type="predicted"/>
<dbReference type="EMBL" id="JAYKLX010000010">
    <property type="protein sequence ID" value="MEB3347868.1"/>
    <property type="molecule type" value="Genomic_DNA"/>
</dbReference>
<dbReference type="RefSeq" id="WP_324181887.1">
    <property type="nucleotide sequence ID" value="NZ_BAABAW010000011.1"/>
</dbReference>
<evidence type="ECO:0000313" key="2">
    <source>
        <dbReference type="Proteomes" id="UP001327027"/>
    </source>
</evidence>
<organism evidence="1 2">
    <name type="scientific">Aquimarina gracilis</name>
    <dbReference type="NCBI Taxonomy" id="874422"/>
    <lineage>
        <taxon>Bacteria</taxon>
        <taxon>Pseudomonadati</taxon>
        <taxon>Bacteroidota</taxon>
        <taxon>Flavobacteriia</taxon>
        <taxon>Flavobacteriales</taxon>
        <taxon>Flavobacteriaceae</taxon>
        <taxon>Aquimarina</taxon>
    </lineage>
</organism>
<keyword evidence="2" id="KW-1185">Reference proteome</keyword>
<dbReference type="Proteomes" id="UP001327027">
    <property type="component" value="Unassembled WGS sequence"/>
</dbReference>
<comment type="caution">
    <text evidence="1">The sequence shown here is derived from an EMBL/GenBank/DDBJ whole genome shotgun (WGS) entry which is preliminary data.</text>
</comment>